<feature type="region of interest" description="Disordered" evidence="3">
    <location>
        <begin position="139"/>
        <end position="199"/>
    </location>
</feature>
<dbReference type="Pfam" id="PF00583">
    <property type="entry name" value="Acetyltransf_1"/>
    <property type="match status" value="1"/>
</dbReference>
<feature type="compositionally biased region" description="Basic and acidic residues" evidence="3">
    <location>
        <begin position="179"/>
        <end position="192"/>
    </location>
</feature>
<evidence type="ECO:0000313" key="5">
    <source>
        <dbReference type="EMBL" id="QAY61672.1"/>
    </source>
</evidence>
<feature type="domain" description="N-acetyltransferase" evidence="4">
    <location>
        <begin position="1"/>
        <end position="134"/>
    </location>
</feature>
<dbReference type="InterPro" id="IPR016181">
    <property type="entry name" value="Acyl_CoA_acyltransferase"/>
</dbReference>
<dbReference type="Gene3D" id="3.40.630.30">
    <property type="match status" value="1"/>
</dbReference>
<dbReference type="OrthoDB" id="529907at2"/>
<dbReference type="PANTHER" id="PTHR43877">
    <property type="entry name" value="AMINOALKYLPHOSPHONATE N-ACETYLTRANSFERASE-RELATED-RELATED"/>
    <property type="match status" value="1"/>
</dbReference>
<dbReference type="CDD" id="cd04301">
    <property type="entry name" value="NAT_SF"/>
    <property type="match status" value="1"/>
</dbReference>
<dbReference type="SUPFAM" id="SSF55729">
    <property type="entry name" value="Acyl-CoA N-acyltransferases (Nat)"/>
    <property type="match status" value="1"/>
</dbReference>
<evidence type="ECO:0000256" key="1">
    <source>
        <dbReference type="ARBA" id="ARBA00022679"/>
    </source>
</evidence>
<evidence type="ECO:0000256" key="3">
    <source>
        <dbReference type="SAM" id="MobiDB-lite"/>
    </source>
</evidence>
<dbReference type="Proteomes" id="UP000293995">
    <property type="component" value="Chromosome"/>
</dbReference>
<name>A0A4P6EGU7_9MICO</name>
<sequence>MALERASFPTDAWGVRTMRDELVSPHGRYLVLEHDGALVGYAGLRAVAGSRDGDVQTIAVAAASRGNGWGRMLLLELIAEAYRRGVRDLFLEVRADNPVAQALYVSEGFHEVGRRPRYYQPDDVDAIVMQADLRRSDVAPAFKTQPESTQTAENRSESAVRAETRGVLNAARPDLNAARPERNAERPERNAARPEGSAQ</sequence>
<dbReference type="InterPro" id="IPR050832">
    <property type="entry name" value="Bact_Acetyltransf"/>
</dbReference>
<proteinExistence type="predicted"/>
<dbReference type="NCBIfam" id="TIGR01575">
    <property type="entry name" value="rimI"/>
    <property type="match status" value="1"/>
</dbReference>
<dbReference type="KEGG" id="mprt:ET475_02685"/>
<keyword evidence="1 5" id="KW-0808">Transferase</keyword>
<protein>
    <submittedName>
        <fullName evidence="5">Ribosomal-protein-alanine N-acetyltransferase</fullName>
    </submittedName>
</protein>
<feature type="compositionally biased region" description="Basic and acidic residues" evidence="3">
    <location>
        <begin position="154"/>
        <end position="164"/>
    </location>
</feature>
<evidence type="ECO:0000256" key="2">
    <source>
        <dbReference type="ARBA" id="ARBA00023315"/>
    </source>
</evidence>
<keyword evidence="6" id="KW-1185">Reference proteome</keyword>
<dbReference type="InterPro" id="IPR000182">
    <property type="entry name" value="GNAT_dom"/>
</dbReference>
<evidence type="ECO:0000259" key="4">
    <source>
        <dbReference type="PROSITE" id="PS51186"/>
    </source>
</evidence>
<dbReference type="GO" id="GO:0008080">
    <property type="term" value="F:N-acetyltransferase activity"/>
    <property type="evidence" value="ECO:0007669"/>
    <property type="project" value="InterPro"/>
</dbReference>
<gene>
    <name evidence="5" type="primary">rimI</name>
    <name evidence="5" type="ORF">ET475_02685</name>
</gene>
<dbReference type="EMBL" id="CP035494">
    <property type="protein sequence ID" value="QAY61672.1"/>
    <property type="molecule type" value="Genomic_DNA"/>
</dbReference>
<dbReference type="AlphaFoldDB" id="A0A4P6EGU7"/>
<keyword evidence="2" id="KW-0012">Acyltransferase</keyword>
<accession>A0A4P6EGU7</accession>
<evidence type="ECO:0000313" key="6">
    <source>
        <dbReference type="Proteomes" id="UP000293995"/>
    </source>
</evidence>
<dbReference type="InterPro" id="IPR006464">
    <property type="entry name" value="AcTrfase_RimI/Ard1"/>
</dbReference>
<reference evidence="5 6" key="1">
    <citation type="submission" date="2019-01" db="EMBL/GenBank/DDBJ databases">
        <title>Genome sequencing of strain DFW100M-13.</title>
        <authorList>
            <person name="Heo J."/>
            <person name="Kim S.-J."/>
            <person name="Kim J.-S."/>
            <person name="Hong S.-B."/>
            <person name="Kwon S.-W."/>
        </authorList>
    </citation>
    <scope>NUCLEOTIDE SEQUENCE [LARGE SCALE GENOMIC DNA]</scope>
    <source>
        <strain evidence="5 6">DFW100M-13</strain>
    </source>
</reference>
<organism evidence="5 6">
    <name type="scientific">Microbacterium protaetiae</name>
    <dbReference type="NCBI Taxonomy" id="2509458"/>
    <lineage>
        <taxon>Bacteria</taxon>
        <taxon>Bacillati</taxon>
        <taxon>Actinomycetota</taxon>
        <taxon>Actinomycetes</taxon>
        <taxon>Micrococcales</taxon>
        <taxon>Microbacteriaceae</taxon>
        <taxon>Microbacterium</taxon>
    </lineage>
</organism>
<dbReference type="PROSITE" id="PS51186">
    <property type="entry name" value="GNAT"/>
    <property type="match status" value="1"/>
</dbReference>